<evidence type="ECO:0000313" key="3">
    <source>
        <dbReference type="WBParaSite" id="OFLC_0000292301-mRNA-1"/>
    </source>
</evidence>
<dbReference type="WBParaSite" id="OFLC_0000292301-mRNA-1">
    <property type="protein sequence ID" value="OFLC_0000292301-mRNA-1"/>
    <property type="gene ID" value="OFLC_0000292301"/>
</dbReference>
<dbReference type="AlphaFoldDB" id="A0A183H613"/>
<dbReference type="Proteomes" id="UP000267606">
    <property type="component" value="Unassembled WGS sequence"/>
</dbReference>
<evidence type="ECO:0000313" key="2">
    <source>
        <dbReference type="Proteomes" id="UP000267606"/>
    </source>
</evidence>
<name>A0A183H613_9BILA</name>
<proteinExistence type="predicted"/>
<reference evidence="3" key="1">
    <citation type="submission" date="2016-06" db="UniProtKB">
        <authorList>
            <consortium name="WormBaseParasite"/>
        </authorList>
    </citation>
    <scope>IDENTIFICATION</scope>
</reference>
<evidence type="ECO:0000313" key="1">
    <source>
        <dbReference type="EMBL" id="VDO34689.1"/>
    </source>
</evidence>
<protein>
    <submittedName>
        <fullName evidence="3">Secreted protein</fullName>
    </submittedName>
</protein>
<organism evidence="3">
    <name type="scientific">Onchocerca flexuosa</name>
    <dbReference type="NCBI Taxonomy" id="387005"/>
    <lineage>
        <taxon>Eukaryota</taxon>
        <taxon>Metazoa</taxon>
        <taxon>Ecdysozoa</taxon>
        <taxon>Nematoda</taxon>
        <taxon>Chromadorea</taxon>
        <taxon>Rhabditida</taxon>
        <taxon>Spirurina</taxon>
        <taxon>Spiruromorpha</taxon>
        <taxon>Filarioidea</taxon>
        <taxon>Onchocercidae</taxon>
        <taxon>Onchocerca</taxon>
    </lineage>
</organism>
<accession>A0A183H613</accession>
<reference evidence="1 2" key="2">
    <citation type="submission" date="2018-11" db="EMBL/GenBank/DDBJ databases">
        <authorList>
            <consortium name="Pathogen Informatics"/>
        </authorList>
    </citation>
    <scope>NUCLEOTIDE SEQUENCE [LARGE SCALE GENOMIC DNA]</scope>
</reference>
<sequence length="85" mass="9559">MALYEPYMQLYVQTLIHLSISLSALCDFEMCTVSQAAFRVCVYAGLGDGDILSKPTIHPSCLLHFHLKFPEIPRHHPNSTPLQTT</sequence>
<keyword evidence="2" id="KW-1185">Reference proteome</keyword>
<gene>
    <name evidence="1" type="ORF">OFLC_LOCUS2924</name>
</gene>
<dbReference type="EMBL" id="UZAJ01001815">
    <property type="protein sequence ID" value="VDO34689.1"/>
    <property type="molecule type" value="Genomic_DNA"/>
</dbReference>